<feature type="transmembrane region" description="Helical" evidence="1">
    <location>
        <begin position="239"/>
        <end position="261"/>
    </location>
</feature>
<feature type="transmembrane region" description="Helical" evidence="1">
    <location>
        <begin position="105"/>
        <end position="125"/>
    </location>
</feature>
<feature type="transmembrane region" description="Helical" evidence="1">
    <location>
        <begin position="346"/>
        <end position="366"/>
    </location>
</feature>
<name>A0A140E3W1_9GAMM</name>
<feature type="transmembrane region" description="Helical" evidence="1">
    <location>
        <begin position="205"/>
        <end position="223"/>
    </location>
</feature>
<keyword evidence="3" id="KW-1185">Reference proteome</keyword>
<evidence type="ECO:0008006" key="4">
    <source>
        <dbReference type="Google" id="ProtNLM"/>
    </source>
</evidence>
<evidence type="ECO:0000256" key="1">
    <source>
        <dbReference type="SAM" id="Phobius"/>
    </source>
</evidence>
<accession>A0A140E3W1</accession>
<feature type="transmembrane region" description="Helical" evidence="1">
    <location>
        <begin position="372"/>
        <end position="392"/>
    </location>
</feature>
<feature type="transmembrane region" description="Helical" evidence="1">
    <location>
        <begin position="137"/>
        <end position="160"/>
    </location>
</feature>
<gene>
    <name evidence="2" type="ORF">JT25_001070</name>
</gene>
<sequence length="411" mass="46173">MKGIAFNSISRVLVIVFQLINIKLYTYYLNADQLGISFFLLTVSYSANALLFVPVDYFQQAKLAGVMSKSGGLRPFLRFNKVLAGCYFTFFLLVITSCAVIRFDYVIYIALVSVFAFFLYVVQALRNTFNNLDFRGFVSVSFIQEAILKVLVFYWLVNYFKADECLLILSWLISLILSGIYLCYKSYKIEMFAGSNTPLISAKDVYDFSYPFSIGAVCNWLQLQGYRLILVPLGFAEEVGIFATLSSVGSAAISAVSLVYSQQFTPLIYKTAGEFTGKYLQGAIIVLISVTLVSLGVGEFVVKLLTNSGFELHWKLLLFGVLTDGSNLIVGALIIHTTLIGSTRKIILFSLLGLLVMEMCFGYLYWESKMSLATIGVPLLVSQWIIVFFMYLNFNMRQKNANNNSLDCKEF</sequence>
<proteinExistence type="predicted"/>
<reference evidence="2 3" key="1">
    <citation type="journal article" date="2015" name="Environ. Microbiol.">
        <title>Methane oxidation coupled to nitrate reduction under hypoxia by the Gammaproteobacterium Methylomonas denitrificans, sp. nov. type strain FJG1.</title>
        <authorList>
            <person name="Kits K.D."/>
            <person name="Klotz M.G."/>
            <person name="Stein L.Y."/>
        </authorList>
    </citation>
    <scope>NUCLEOTIDE SEQUENCE [LARGE SCALE GENOMIC DNA]</scope>
    <source>
        <strain evidence="2 3">FJG1</strain>
    </source>
</reference>
<dbReference type="EMBL" id="CP014476">
    <property type="protein sequence ID" value="AMK75085.1"/>
    <property type="molecule type" value="Genomic_DNA"/>
</dbReference>
<evidence type="ECO:0000313" key="3">
    <source>
        <dbReference type="Proteomes" id="UP000030512"/>
    </source>
</evidence>
<dbReference type="RefSeq" id="WP_036273450.1">
    <property type="nucleotide sequence ID" value="NZ_CP014476.1"/>
</dbReference>
<feature type="transmembrane region" description="Helical" evidence="1">
    <location>
        <begin position="166"/>
        <end position="184"/>
    </location>
</feature>
<keyword evidence="1" id="KW-1133">Transmembrane helix</keyword>
<dbReference type="KEGG" id="mdn:JT25_001070"/>
<dbReference type="AlphaFoldDB" id="A0A140E3W1"/>
<dbReference type="STRING" id="1538553.JT25_001070"/>
<dbReference type="OrthoDB" id="7107952at2"/>
<feature type="transmembrane region" description="Helical" evidence="1">
    <location>
        <begin position="36"/>
        <end position="58"/>
    </location>
</feature>
<feature type="transmembrane region" description="Helical" evidence="1">
    <location>
        <begin position="79"/>
        <end position="99"/>
    </location>
</feature>
<feature type="transmembrane region" description="Helical" evidence="1">
    <location>
        <begin position="282"/>
        <end position="302"/>
    </location>
</feature>
<keyword evidence="1" id="KW-0472">Membrane</keyword>
<protein>
    <recommendedName>
        <fullName evidence="4">Polysaccharide biosynthesis protein</fullName>
    </recommendedName>
</protein>
<evidence type="ECO:0000313" key="2">
    <source>
        <dbReference type="EMBL" id="AMK75085.1"/>
    </source>
</evidence>
<organism evidence="2 3">
    <name type="scientific">Methylomonas denitrificans</name>
    <dbReference type="NCBI Taxonomy" id="1538553"/>
    <lineage>
        <taxon>Bacteria</taxon>
        <taxon>Pseudomonadati</taxon>
        <taxon>Pseudomonadota</taxon>
        <taxon>Gammaproteobacteria</taxon>
        <taxon>Methylococcales</taxon>
        <taxon>Methylococcaceae</taxon>
        <taxon>Methylomonas</taxon>
    </lineage>
</organism>
<feature type="transmembrane region" description="Helical" evidence="1">
    <location>
        <begin position="314"/>
        <end position="334"/>
    </location>
</feature>
<feature type="transmembrane region" description="Helical" evidence="1">
    <location>
        <begin position="12"/>
        <end position="30"/>
    </location>
</feature>
<dbReference type="Proteomes" id="UP000030512">
    <property type="component" value="Chromosome"/>
</dbReference>
<keyword evidence="1" id="KW-0812">Transmembrane</keyword>